<keyword evidence="1" id="KW-0472">Membrane</keyword>
<dbReference type="AlphaFoldDB" id="X1HCV6"/>
<protein>
    <submittedName>
        <fullName evidence="2">Uncharacterized protein</fullName>
    </submittedName>
</protein>
<feature type="non-terminal residue" evidence="2">
    <location>
        <position position="88"/>
    </location>
</feature>
<comment type="caution">
    <text evidence="2">The sequence shown here is derived from an EMBL/GenBank/DDBJ whole genome shotgun (WGS) entry which is preliminary data.</text>
</comment>
<name>X1HCV6_9ZZZZ</name>
<feature type="transmembrane region" description="Helical" evidence="1">
    <location>
        <begin position="12"/>
        <end position="33"/>
    </location>
</feature>
<evidence type="ECO:0000256" key="1">
    <source>
        <dbReference type="SAM" id="Phobius"/>
    </source>
</evidence>
<dbReference type="EMBL" id="BARU01029464">
    <property type="protein sequence ID" value="GAH67242.1"/>
    <property type="molecule type" value="Genomic_DNA"/>
</dbReference>
<organism evidence="2">
    <name type="scientific">marine sediment metagenome</name>
    <dbReference type="NCBI Taxonomy" id="412755"/>
    <lineage>
        <taxon>unclassified sequences</taxon>
        <taxon>metagenomes</taxon>
        <taxon>ecological metagenomes</taxon>
    </lineage>
</organism>
<gene>
    <name evidence="2" type="ORF">S03H2_46875</name>
</gene>
<evidence type="ECO:0000313" key="2">
    <source>
        <dbReference type="EMBL" id="GAH67242.1"/>
    </source>
</evidence>
<sequence>MESSQKLNWKNITIFTIMIIAAISFAISGSFVVKNGEETQIILEDNPLDIVNPVSVKNYSVEANQHFQYHEIHVKQKEETGANNTWIP</sequence>
<keyword evidence="1" id="KW-1133">Transmembrane helix</keyword>
<accession>X1HCV6</accession>
<keyword evidence="1" id="KW-0812">Transmembrane</keyword>
<reference evidence="2" key="1">
    <citation type="journal article" date="2014" name="Front. Microbiol.">
        <title>High frequency of phylogenetically diverse reductive dehalogenase-homologous genes in deep subseafloor sedimentary metagenomes.</title>
        <authorList>
            <person name="Kawai M."/>
            <person name="Futagami T."/>
            <person name="Toyoda A."/>
            <person name="Takaki Y."/>
            <person name="Nishi S."/>
            <person name="Hori S."/>
            <person name="Arai W."/>
            <person name="Tsubouchi T."/>
            <person name="Morono Y."/>
            <person name="Uchiyama I."/>
            <person name="Ito T."/>
            <person name="Fujiyama A."/>
            <person name="Inagaki F."/>
            <person name="Takami H."/>
        </authorList>
    </citation>
    <scope>NUCLEOTIDE SEQUENCE</scope>
    <source>
        <strain evidence="2">Expedition CK06-06</strain>
    </source>
</reference>
<proteinExistence type="predicted"/>